<proteinExistence type="predicted"/>
<keyword evidence="2" id="KW-1185">Reference proteome</keyword>
<protein>
    <submittedName>
        <fullName evidence="1">Uncharacterized protein</fullName>
    </submittedName>
</protein>
<gene>
    <name evidence="1" type="ORF">CSKR_203844</name>
</gene>
<comment type="caution">
    <text evidence="1">The sequence shown here is derived from an EMBL/GenBank/DDBJ whole genome shotgun (WGS) entry which is preliminary data.</text>
</comment>
<name>A0A8T1N304_CLOSI</name>
<accession>A0A8T1N304</accession>
<organism evidence="1 2">
    <name type="scientific">Clonorchis sinensis</name>
    <name type="common">Chinese liver fluke</name>
    <dbReference type="NCBI Taxonomy" id="79923"/>
    <lineage>
        <taxon>Eukaryota</taxon>
        <taxon>Metazoa</taxon>
        <taxon>Spiralia</taxon>
        <taxon>Lophotrochozoa</taxon>
        <taxon>Platyhelminthes</taxon>
        <taxon>Trematoda</taxon>
        <taxon>Digenea</taxon>
        <taxon>Opisthorchiida</taxon>
        <taxon>Opisthorchiata</taxon>
        <taxon>Opisthorchiidae</taxon>
        <taxon>Clonorchis</taxon>
    </lineage>
</organism>
<sequence>MLLRLLRKCSATLIHSGRYPNSVEVLLSQLAFTVNSSVEWKLEVLSKYIDFFIWQDSQLHRAAGVQRCIDDSYTHLPRHHTYNITSLLTDRIPPPRLDDTLDALGNAA</sequence>
<dbReference type="Proteomes" id="UP000286415">
    <property type="component" value="Unassembled WGS sequence"/>
</dbReference>
<reference evidence="1 2" key="2">
    <citation type="journal article" date="2021" name="Genomics">
        <title>High-quality reference genome for Clonorchis sinensis.</title>
        <authorList>
            <person name="Young N.D."/>
            <person name="Stroehlein A.J."/>
            <person name="Kinkar L."/>
            <person name="Wang T."/>
            <person name="Sohn W.M."/>
            <person name="Chang B.C.H."/>
            <person name="Kaur P."/>
            <person name="Weisz D."/>
            <person name="Dudchenko O."/>
            <person name="Aiden E.L."/>
            <person name="Korhonen P.K."/>
            <person name="Gasser R.B."/>
        </authorList>
    </citation>
    <scope>NUCLEOTIDE SEQUENCE [LARGE SCALE GENOMIC DNA]</scope>
    <source>
        <strain evidence="1">Cs-k2</strain>
    </source>
</reference>
<dbReference type="AlphaFoldDB" id="A0A8T1N304"/>
<evidence type="ECO:0000313" key="2">
    <source>
        <dbReference type="Proteomes" id="UP000286415"/>
    </source>
</evidence>
<dbReference type="EMBL" id="NIRI02000005">
    <property type="protein sequence ID" value="KAG5455175.1"/>
    <property type="molecule type" value="Genomic_DNA"/>
</dbReference>
<reference evidence="1 2" key="1">
    <citation type="journal article" date="2018" name="Biotechnol. Adv.">
        <title>Improved genomic resources and new bioinformatic workflow for the carcinogenic parasite Clonorchis sinensis: Biotechnological implications.</title>
        <authorList>
            <person name="Wang D."/>
            <person name="Korhonen P.K."/>
            <person name="Gasser R.B."/>
            <person name="Young N.D."/>
        </authorList>
    </citation>
    <scope>NUCLEOTIDE SEQUENCE [LARGE SCALE GENOMIC DNA]</scope>
    <source>
        <strain evidence="1">Cs-k2</strain>
    </source>
</reference>
<evidence type="ECO:0000313" key="1">
    <source>
        <dbReference type="EMBL" id="KAG5455175.1"/>
    </source>
</evidence>